<feature type="region of interest" description="Disordered" evidence="1">
    <location>
        <begin position="1"/>
        <end position="265"/>
    </location>
</feature>
<feature type="transmembrane region" description="Helical" evidence="2">
    <location>
        <begin position="279"/>
        <end position="305"/>
    </location>
</feature>
<protein>
    <recommendedName>
        <fullName evidence="5">TIGR01906 family membrane protein</fullName>
    </recommendedName>
</protein>
<feature type="compositionally biased region" description="Basic and acidic residues" evidence="1">
    <location>
        <begin position="137"/>
        <end position="147"/>
    </location>
</feature>
<feature type="transmembrane region" description="Helical" evidence="2">
    <location>
        <begin position="370"/>
        <end position="392"/>
    </location>
</feature>
<accession>A0A1R1L8I5</accession>
<proteinExistence type="predicted"/>
<dbReference type="InterPro" id="IPR010178">
    <property type="entry name" value="Lit"/>
</dbReference>
<sequence>MSSRTPRPEDEYPPLDTDDGGRYIPTSRELADQYVRGRTARTGDLDGRSGAAESGSGEEGAGSAGGAAPGGASVRWEAGADGSGEQGGVRVTEPVSLVDAAAGGGAAAAGGNDTAGDGAERKRERVDHATAMDDWDREFGGAEDRQQHGAGARVGSGIVETDARSDAGGAVGATTIDRRTAAGHASPDGEVPAPLGATAVAATSGRTDTDAGVSSAGARDARTAGPVDAADTADEARAVGTSETAGADTVEADEEARRRATRRDAALGSKPAAGRFWQVVLGITFPIVLLAAAVRTVASPLFLWVEYNRPGFPADPYGFTADDRLTWGSAVEDYVNNFANPRYLSQLPGKDGGSLLTEGEVSHMVDVKSVIGVSYIVAAVLLVLGLIAVIYLAKRYHGGVRRGLFAGSAFILVVVVALAVFAVLDWSLFFTMFHRVFFAQGNWTFYENDALIRLFPTQFWIDAGIVIGAIVIVVSALTLILTWPTRRRRERSRAAQEALRRSMADQEEPLAG</sequence>
<keyword evidence="2" id="KW-1133">Transmembrane helix</keyword>
<evidence type="ECO:0000313" key="4">
    <source>
        <dbReference type="Proteomes" id="UP000187085"/>
    </source>
</evidence>
<dbReference type="Pfam" id="PF07314">
    <property type="entry name" value="Lit"/>
    <property type="match status" value="1"/>
</dbReference>
<evidence type="ECO:0000313" key="3">
    <source>
        <dbReference type="EMBL" id="OMH23823.1"/>
    </source>
</evidence>
<gene>
    <name evidence="3" type="ORF">BKD30_10630</name>
</gene>
<feature type="compositionally biased region" description="Gly residues" evidence="1">
    <location>
        <begin position="57"/>
        <end position="69"/>
    </location>
</feature>
<dbReference type="AlphaFoldDB" id="A0A1R1L8I5"/>
<keyword evidence="4" id="KW-1185">Reference proteome</keyword>
<feature type="transmembrane region" description="Helical" evidence="2">
    <location>
        <begin position="404"/>
        <end position="424"/>
    </location>
</feature>
<dbReference type="EMBL" id="MRDE01000068">
    <property type="protein sequence ID" value="OMH23823.1"/>
    <property type="molecule type" value="Genomic_DNA"/>
</dbReference>
<reference evidence="3 4" key="1">
    <citation type="submission" date="2016-12" db="EMBL/GenBank/DDBJ databases">
        <title>Draft genome of Tersicoccus phoenicis 1P05MA.</title>
        <authorList>
            <person name="Nakajima Y."/>
            <person name="Yoshizawa S."/>
            <person name="Nakamura K."/>
            <person name="Ogura Y."/>
            <person name="Hayashi T."/>
            <person name="Kogure K."/>
        </authorList>
    </citation>
    <scope>NUCLEOTIDE SEQUENCE [LARGE SCALE GENOMIC DNA]</scope>
    <source>
        <strain evidence="3 4">1p05MA</strain>
    </source>
</reference>
<feature type="compositionally biased region" description="Basic and acidic residues" evidence="1">
    <location>
        <begin position="1"/>
        <end position="10"/>
    </location>
</feature>
<evidence type="ECO:0008006" key="5">
    <source>
        <dbReference type="Google" id="ProtNLM"/>
    </source>
</evidence>
<keyword evidence="2" id="KW-0472">Membrane</keyword>
<feature type="transmembrane region" description="Helical" evidence="2">
    <location>
        <begin position="459"/>
        <end position="483"/>
    </location>
</feature>
<dbReference type="OrthoDB" id="4804608at2"/>
<evidence type="ECO:0000256" key="2">
    <source>
        <dbReference type="SAM" id="Phobius"/>
    </source>
</evidence>
<dbReference type="RefSeq" id="WP_076704531.1">
    <property type="nucleotide sequence ID" value="NZ_MRDE01000068.1"/>
</dbReference>
<dbReference type="Proteomes" id="UP000187085">
    <property type="component" value="Unassembled WGS sequence"/>
</dbReference>
<feature type="compositionally biased region" description="Basic and acidic residues" evidence="1">
    <location>
        <begin position="118"/>
        <end position="131"/>
    </location>
</feature>
<feature type="compositionally biased region" description="Basic and acidic residues" evidence="1">
    <location>
        <begin position="255"/>
        <end position="265"/>
    </location>
</feature>
<organism evidence="3 4">
    <name type="scientific">Tersicoccus phoenicis</name>
    <dbReference type="NCBI Taxonomy" id="554083"/>
    <lineage>
        <taxon>Bacteria</taxon>
        <taxon>Bacillati</taxon>
        <taxon>Actinomycetota</taxon>
        <taxon>Actinomycetes</taxon>
        <taxon>Micrococcales</taxon>
        <taxon>Micrococcaceae</taxon>
        <taxon>Tersicoccus</taxon>
    </lineage>
</organism>
<dbReference type="NCBIfam" id="TIGR01906">
    <property type="entry name" value="integ_TIGR01906"/>
    <property type="match status" value="1"/>
</dbReference>
<dbReference type="STRING" id="554083.BKD30_10630"/>
<comment type="caution">
    <text evidence="3">The sequence shown here is derived from an EMBL/GenBank/DDBJ whole genome shotgun (WGS) entry which is preliminary data.</text>
</comment>
<name>A0A1R1L8I5_9MICC</name>
<evidence type="ECO:0000256" key="1">
    <source>
        <dbReference type="SAM" id="MobiDB-lite"/>
    </source>
</evidence>
<keyword evidence="2" id="KW-0812">Transmembrane</keyword>